<gene>
    <name evidence="1" type="ordered locus">Tery_1935</name>
</gene>
<reference evidence="1" key="1">
    <citation type="submission" date="2006-06" db="EMBL/GenBank/DDBJ databases">
        <title>Complete sequence of Trichodesmium erythraeum IMS101.</title>
        <authorList>
            <consortium name="US DOE Joint Genome Institute"/>
            <person name="Copeland A."/>
            <person name="Lucas S."/>
            <person name="Lapidus A."/>
            <person name="Barry K."/>
            <person name="Detter J.C."/>
            <person name="Glavina del Rio T."/>
            <person name="Hammon N."/>
            <person name="Israni S."/>
            <person name="Dalin E."/>
            <person name="Tice H."/>
            <person name="Pitluck S."/>
            <person name="Kiss H."/>
            <person name="Munk A.C."/>
            <person name="Brettin T."/>
            <person name="Bruce D."/>
            <person name="Han C."/>
            <person name="Tapia R."/>
            <person name="Gilna P."/>
            <person name="Schmutz J."/>
            <person name="Larimer F."/>
            <person name="Land M."/>
            <person name="Hauser L."/>
            <person name="Kyrpides N."/>
            <person name="Kim E."/>
            <person name="Richardson P."/>
        </authorList>
    </citation>
    <scope>NUCLEOTIDE SEQUENCE [LARGE SCALE GENOMIC DNA]</scope>
    <source>
        <strain evidence="1">IMS101</strain>
    </source>
</reference>
<name>Q113Y4_TRIEI</name>
<accession>Q113Y4</accession>
<organism evidence="1">
    <name type="scientific">Trichodesmium erythraeum (strain IMS101)</name>
    <dbReference type="NCBI Taxonomy" id="203124"/>
    <lineage>
        <taxon>Bacteria</taxon>
        <taxon>Bacillati</taxon>
        <taxon>Cyanobacteriota</taxon>
        <taxon>Cyanophyceae</taxon>
        <taxon>Oscillatoriophycideae</taxon>
        <taxon>Oscillatoriales</taxon>
        <taxon>Microcoleaceae</taxon>
        <taxon>Trichodesmium</taxon>
    </lineage>
</organism>
<dbReference type="AlphaFoldDB" id="Q113Y4"/>
<evidence type="ECO:0000313" key="1">
    <source>
        <dbReference type="EMBL" id="ABG51190.1"/>
    </source>
</evidence>
<protein>
    <submittedName>
        <fullName evidence="1">Uncharacterized protein</fullName>
    </submittedName>
</protein>
<dbReference type="KEGG" id="ter:Tery_1935"/>
<proteinExistence type="predicted"/>
<dbReference type="RefSeq" id="WP_011611563.1">
    <property type="nucleotide sequence ID" value="NC_008312.1"/>
</dbReference>
<dbReference type="OrthoDB" id="465276at2"/>
<dbReference type="HOGENOM" id="CLU_2412317_0_0_3"/>
<sequence length="92" mass="11141">MELAHQQQIIFFRLWIDILRELLPSNLLEKFSGKEKEYLWIKEALTEIELIVDSIEQDRERLKNDDKQKKYDLGKPKSHRFKNQIVITEKAE</sequence>
<dbReference type="EMBL" id="CP000393">
    <property type="protein sequence ID" value="ABG51190.1"/>
    <property type="molecule type" value="Genomic_DNA"/>
</dbReference>